<accession>A0A0J7KM23</accession>
<protein>
    <submittedName>
        <fullName evidence="2">Uncharacterized protein</fullName>
    </submittedName>
</protein>
<dbReference type="Proteomes" id="UP000036403">
    <property type="component" value="Unassembled WGS sequence"/>
</dbReference>
<organism evidence="2 3">
    <name type="scientific">Lasius niger</name>
    <name type="common">Black garden ant</name>
    <dbReference type="NCBI Taxonomy" id="67767"/>
    <lineage>
        <taxon>Eukaryota</taxon>
        <taxon>Metazoa</taxon>
        <taxon>Ecdysozoa</taxon>
        <taxon>Arthropoda</taxon>
        <taxon>Hexapoda</taxon>
        <taxon>Insecta</taxon>
        <taxon>Pterygota</taxon>
        <taxon>Neoptera</taxon>
        <taxon>Endopterygota</taxon>
        <taxon>Hymenoptera</taxon>
        <taxon>Apocrita</taxon>
        <taxon>Aculeata</taxon>
        <taxon>Formicoidea</taxon>
        <taxon>Formicidae</taxon>
        <taxon>Formicinae</taxon>
        <taxon>Lasius</taxon>
        <taxon>Lasius</taxon>
    </lineage>
</organism>
<sequence>MKVKAKEESKVKDCEVLYAVMAAAITNTLACKYNFRGDGNQKRPFCKLLLWEVIIGAIHDKRPNVSVADLSLYAGQWLKNAPYRKQDDGSYGRRDKKFKEADEHLSS</sequence>
<dbReference type="AlphaFoldDB" id="A0A0J7KM23"/>
<reference evidence="2 3" key="1">
    <citation type="submission" date="2015-04" db="EMBL/GenBank/DDBJ databases">
        <title>Lasius niger genome sequencing.</title>
        <authorList>
            <person name="Konorov E.A."/>
            <person name="Nikitin M.A."/>
            <person name="Kirill M.V."/>
            <person name="Chang P."/>
        </authorList>
    </citation>
    <scope>NUCLEOTIDE SEQUENCE [LARGE SCALE GENOMIC DNA]</scope>
    <source>
        <tissue evidence="2">Whole</tissue>
    </source>
</reference>
<evidence type="ECO:0000313" key="3">
    <source>
        <dbReference type="Proteomes" id="UP000036403"/>
    </source>
</evidence>
<feature type="compositionally biased region" description="Basic and acidic residues" evidence="1">
    <location>
        <begin position="84"/>
        <end position="107"/>
    </location>
</feature>
<comment type="caution">
    <text evidence="2">The sequence shown here is derived from an EMBL/GenBank/DDBJ whole genome shotgun (WGS) entry which is preliminary data.</text>
</comment>
<name>A0A0J7KM23_LASNI</name>
<dbReference type="PaxDb" id="67767-A0A0J7KM23"/>
<evidence type="ECO:0000313" key="2">
    <source>
        <dbReference type="EMBL" id="KMQ91342.1"/>
    </source>
</evidence>
<proteinExistence type="predicted"/>
<dbReference type="OrthoDB" id="7548667at2759"/>
<keyword evidence="3" id="KW-1185">Reference proteome</keyword>
<evidence type="ECO:0000256" key="1">
    <source>
        <dbReference type="SAM" id="MobiDB-lite"/>
    </source>
</evidence>
<dbReference type="EMBL" id="LBMM01005642">
    <property type="protein sequence ID" value="KMQ91342.1"/>
    <property type="molecule type" value="Genomic_DNA"/>
</dbReference>
<feature type="region of interest" description="Disordered" evidence="1">
    <location>
        <begin position="83"/>
        <end position="107"/>
    </location>
</feature>
<gene>
    <name evidence="2" type="ORF">RF55_8811</name>
</gene>